<evidence type="ECO:0000256" key="8">
    <source>
        <dbReference type="ARBA" id="ARBA00022842"/>
    </source>
</evidence>
<dbReference type="SUPFAM" id="SSF52540">
    <property type="entry name" value="P-loop containing nucleoside triphosphate hydrolases"/>
    <property type="match status" value="2"/>
</dbReference>
<evidence type="ECO:0000256" key="13">
    <source>
        <dbReference type="RuleBase" id="RU003785"/>
    </source>
</evidence>
<evidence type="ECO:0000256" key="2">
    <source>
        <dbReference type="ARBA" id="ARBA00003213"/>
    </source>
</evidence>
<keyword evidence="7 10" id="KW-0067">ATP-binding</keyword>
<evidence type="ECO:0000256" key="5">
    <source>
        <dbReference type="ARBA" id="ARBA00022694"/>
    </source>
</evidence>
<evidence type="ECO:0000256" key="12">
    <source>
        <dbReference type="RuleBase" id="RU003784"/>
    </source>
</evidence>
<dbReference type="HAMAP" id="MF_00185">
    <property type="entry name" value="IPP_trans"/>
    <property type="match status" value="1"/>
</dbReference>
<feature type="region of interest" description="Interaction with substrate tRNA" evidence="10">
    <location>
        <begin position="36"/>
        <end position="39"/>
    </location>
</feature>
<dbReference type="Pfam" id="PF01715">
    <property type="entry name" value="IPPT"/>
    <property type="match status" value="1"/>
</dbReference>
<feature type="site" description="Interaction with substrate tRNA" evidence="10">
    <location>
        <position position="136"/>
    </location>
</feature>
<dbReference type="Gene3D" id="3.40.50.300">
    <property type="entry name" value="P-loop containing nucleotide triphosphate hydrolases"/>
    <property type="match status" value="1"/>
</dbReference>
<dbReference type="AlphaFoldDB" id="A0A0G0X4F0"/>
<evidence type="ECO:0000256" key="3">
    <source>
        <dbReference type="ARBA" id="ARBA00005842"/>
    </source>
</evidence>
<dbReference type="Gene3D" id="1.10.20.140">
    <property type="match status" value="1"/>
</dbReference>
<dbReference type="InterPro" id="IPR018022">
    <property type="entry name" value="IPT"/>
</dbReference>
<evidence type="ECO:0000256" key="11">
    <source>
        <dbReference type="RuleBase" id="RU003783"/>
    </source>
</evidence>
<dbReference type="Proteomes" id="UP000034601">
    <property type="component" value="Unassembled WGS sequence"/>
</dbReference>
<reference evidence="14 15" key="1">
    <citation type="journal article" date="2015" name="Nature">
        <title>rRNA introns, odd ribosomes, and small enigmatic genomes across a large radiation of phyla.</title>
        <authorList>
            <person name="Brown C.T."/>
            <person name="Hug L.A."/>
            <person name="Thomas B.C."/>
            <person name="Sharon I."/>
            <person name="Castelle C.J."/>
            <person name="Singh A."/>
            <person name="Wilkins M.J."/>
            <person name="Williams K.H."/>
            <person name="Banfield J.F."/>
        </authorList>
    </citation>
    <scope>NUCLEOTIDE SEQUENCE [LARGE SCALE GENOMIC DNA]</scope>
</reference>
<dbReference type="InterPro" id="IPR039657">
    <property type="entry name" value="Dimethylallyltransferase"/>
</dbReference>
<dbReference type="GO" id="GO:0052381">
    <property type="term" value="F:tRNA dimethylallyltransferase activity"/>
    <property type="evidence" value="ECO:0007669"/>
    <property type="project" value="UniProtKB-UniRule"/>
</dbReference>
<keyword evidence="4 10" id="KW-0808">Transferase</keyword>
<comment type="caution">
    <text evidence="14">The sequence shown here is derived from an EMBL/GenBank/DDBJ whole genome shotgun (WGS) entry which is preliminary data.</text>
</comment>
<keyword evidence="5 10" id="KW-0819">tRNA processing</keyword>
<feature type="binding site" evidence="10">
    <location>
        <begin position="11"/>
        <end position="18"/>
    </location>
    <ligand>
        <name>ATP</name>
        <dbReference type="ChEBI" id="CHEBI:30616"/>
    </ligand>
</feature>
<evidence type="ECO:0000313" key="14">
    <source>
        <dbReference type="EMBL" id="KKR82487.1"/>
    </source>
</evidence>
<evidence type="ECO:0000256" key="1">
    <source>
        <dbReference type="ARBA" id="ARBA00001946"/>
    </source>
</evidence>
<keyword evidence="6 10" id="KW-0547">Nucleotide-binding</keyword>
<comment type="function">
    <text evidence="2 10 12">Catalyzes the transfer of a dimethylallyl group onto the adenine at position 37 in tRNAs that read codons beginning with uridine, leading to the formation of N6-(dimethylallyl)adenosine (i(6)A).</text>
</comment>
<keyword evidence="8 10" id="KW-0460">Magnesium</keyword>
<gene>
    <name evidence="10" type="primary">miaA</name>
    <name evidence="14" type="ORF">UU29_C0012G0025</name>
</gene>
<proteinExistence type="inferred from homology"/>
<dbReference type="EC" id="2.5.1.75" evidence="10"/>
<evidence type="ECO:0000256" key="7">
    <source>
        <dbReference type="ARBA" id="ARBA00022840"/>
    </source>
</evidence>
<comment type="catalytic activity">
    <reaction evidence="9 10 11">
        <text>adenosine(37) in tRNA + dimethylallyl diphosphate = N(6)-dimethylallyladenosine(37) in tRNA + diphosphate</text>
        <dbReference type="Rhea" id="RHEA:26482"/>
        <dbReference type="Rhea" id="RHEA-COMP:10162"/>
        <dbReference type="Rhea" id="RHEA-COMP:10375"/>
        <dbReference type="ChEBI" id="CHEBI:33019"/>
        <dbReference type="ChEBI" id="CHEBI:57623"/>
        <dbReference type="ChEBI" id="CHEBI:74411"/>
        <dbReference type="ChEBI" id="CHEBI:74415"/>
        <dbReference type="EC" id="2.5.1.75"/>
    </reaction>
</comment>
<feature type="site" description="Interaction with substrate tRNA" evidence="10">
    <location>
        <position position="113"/>
    </location>
</feature>
<protein>
    <recommendedName>
        <fullName evidence="10">tRNA dimethylallyltransferase</fullName>
        <ecNumber evidence="10">2.5.1.75</ecNumber>
    </recommendedName>
    <alternativeName>
        <fullName evidence="10">Dimethylallyl diphosphate:tRNA dimethylallyltransferase</fullName>
        <shortName evidence="10">DMAPP:tRNA dimethylallyltransferase</shortName>
        <shortName evidence="10">DMATase</shortName>
    </alternativeName>
    <alternativeName>
        <fullName evidence="10">Isopentenyl-diphosphate:tRNA isopentenyltransferase</fullName>
        <shortName evidence="10">IPP transferase</shortName>
        <shortName evidence="10">IPPT</shortName>
        <shortName evidence="10">IPTase</shortName>
    </alternativeName>
</protein>
<comment type="subunit">
    <text evidence="10">Monomer.</text>
</comment>
<name>A0A0G0X4F0_9BACT</name>
<accession>A0A0G0X4F0</accession>
<evidence type="ECO:0000256" key="9">
    <source>
        <dbReference type="ARBA" id="ARBA00049563"/>
    </source>
</evidence>
<dbReference type="PATRIC" id="fig|1618424.3.peg.939"/>
<dbReference type="GO" id="GO:0006400">
    <property type="term" value="P:tRNA modification"/>
    <property type="evidence" value="ECO:0007669"/>
    <property type="project" value="TreeGrafter"/>
</dbReference>
<comment type="cofactor">
    <cofactor evidence="1 10">
        <name>Mg(2+)</name>
        <dbReference type="ChEBI" id="CHEBI:18420"/>
    </cofactor>
</comment>
<dbReference type="EMBL" id="LCAB01000012">
    <property type="protein sequence ID" value="KKR82487.1"/>
    <property type="molecule type" value="Genomic_DNA"/>
</dbReference>
<evidence type="ECO:0000256" key="10">
    <source>
        <dbReference type="HAMAP-Rule" id="MF_00185"/>
    </source>
</evidence>
<evidence type="ECO:0000313" key="15">
    <source>
        <dbReference type="Proteomes" id="UP000034601"/>
    </source>
</evidence>
<dbReference type="PANTHER" id="PTHR11088">
    <property type="entry name" value="TRNA DIMETHYLALLYLTRANSFERASE"/>
    <property type="match status" value="1"/>
</dbReference>
<sequence>MDKHKLLVILGPTATGKTDLALSLAKKFSGELISADSRQVYKGLDIGTGKLPGREVEVKRGDGFWEMDGTKVWMYDVVNPKQQFTVKDYVLQAGKIVEDVIKRGRLPIVVGGTGFYVKGLLEGFASLDIPMDENLRGELQKLSLKELQQKLQSLSPTKWASLNQSDKKNPRRILRSIEIIYTYPYRKTNKKLKIKSKKWNMLKIGLTAPRPVLYERIDLRLLSRIQQGLIEEGENLHEKGLSLQRMKELGLEYGMMADLLSGVLSNEQFTTQLQTKIHQYAKRQMTWFQKEPDIHWFDITTLTYHEKVENLVDSWYYPGDDKKD</sequence>
<dbReference type="GO" id="GO:0005524">
    <property type="term" value="F:ATP binding"/>
    <property type="evidence" value="ECO:0007669"/>
    <property type="project" value="UniProtKB-UniRule"/>
</dbReference>
<comment type="similarity">
    <text evidence="3 10 13">Belongs to the IPP transferase family.</text>
</comment>
<feature type="binding site" evidence="10">
    <location>
        <begin position="13"/>
        <end position="18"/>
    </location>
    <ligand>
        <name>substrate</name>
    </ligand>
</feature>
<evidence type="ECO:0000256" key="4">
    <source>
        <dbReference type="ARBA" id="ARBA00022679"/>
    </source>
</evidence>
<dbReference type="NCBIfam" id="TIGR00174">
    <property type="entry name" value="miaA"/>
    <property type="match status" value="1"/>
</dbReference>
<organism evidence="14 15">
    <name type="scientific">Candidatus Daviesbacteria bacterium GW2011_GWA2_40_9</name>
    <dbReference type="NCBI Taxonomy" id="1618424"/>
    <lineage>
        <taxon>Bacteria</taxon>
        <taxon>Candidatus Daviesiibacteriota</taxon>
    </lineage>
</organism>
<dbReference type="PANTHER" id="PTHR11088:SF60">
    <property type="entry name" value="TRNA DIMETHYLALLYLTRANSFERASE"/>
    <property type="match status" value="1"/>
</dbReference>
<dbReference type="InterPro" id="IPR027417">
    <property type="entry name" value="P-loop_NTPase"/>
</dbReference>
<evidence type="ECO:0000256" key="6">
    <source>
        <dbReference type="ARBA" id="ARBA00022741"/>
    </source>
</evidence>
<comment type="caution">
    <text evidence="10">Lacks conserved residue(s) required for the propagation of feature annotation.</text>
</comment>